<dbReference type="Proteomes" id="UP001501757">
    <property type="component" value="Unassembled WGS sequence"/>
</dbReference>
<dbReference type="RefSeq" id="WP_343844397.1">
    <property type="nucleotide sequence ID" value="NZ_BAAAEI010000008.1"/>
</dbReference>
<evidence type="ECO:0000256" key="4">
    <source>
        <dbReference type="ARBA" id="ARBA00022692"/>
    </source>
</evidence>
<dbReference type="PANTHER" id="PTHR36964">
    <property type="entry name" value="PROTEIN-METHIONINE-SULFOXIDE REDUCTASE HEME-BINDING SUBUNIT MSRQ"/>
    <property type="match status" value="1"/>
</dbReference>
<accession>A0ABP3GXT4</accession>
<keyword evidence="4 8" id="KW-0812">Transmembrane</keyword>
<evidence type="ECO:0000259" key="9">
    <source>
        <dbReference type="Pfam" id="PF01794"/>
    </source>
</evidence>
<proteinExistence type="inferred from homology"/>
<evidence type="ECO:0000256" key="3">
    <source>
        <dbReference type="ARBA" id="ARBA00022617"/>
    </source>
</evidence>
<name>A0ABP3GXT4_9ALTE</name>
<evidence type="ECO:0000256" key="7">
    <source>
        <dbReference type="ARBA" id="ARBA00023136"/>
    </source>
</evidence>
<keyword evidence="8" id="KW-0249">Electron transport</keyword>
<feature type="transmembrane region" description="Helical" evidence="8">
    <location>
        <begin position="12"/>
        <end position="32"/>
    </location>
</feature>
<keyword evidence="11" id="KW-1185">Reference proteome</keyword>
<organism evidence="10 11">
    <name type="scientific">Bowmanella denitrificans</name>
    <dbReference type="NCBI Taxonomy" id="366582"/>
    <lineage>
        <taxon>Bacteria</taxon>
        <taxon>Pseudomonadati</taxon>
        <taxon>Pseudomonadota</taxon>
        <taxon>Gammaproteobacteria</taxon>
        <taxon>Alteromonadales</taxon>
        <taxon>Alteromonadaceae</taxon>
        <taxon>Bowmanella</taxon>
    </lineage>
</organism>
<feature type="transmembrane region" description="Helical" evidence="8">
    <location>
        <begin position="44"/>
        <end position="69"/>
    </location>
</feature>
<feature type="domain" description="Ferric oxidoreductase" evidence="9">
    <location>
        <begin position="49"/>
        <end position="161"/>
    </location>
</feature>
<comment type="cofactor">
    <cofactor evidence="8">
        <name>heme b</name>
        <dbReference type="ChEBI" id="CHEBI:60344"/>
    </cofactor>
    <text evidence="8">Binds 1 heme b (iron(II)-protoporphyrin IX) group per subunit.</text>
</comment>
<feature type="transmembrane region" description="Helical" evidence="8">
    <location>
        <begin position="81"/>
        <end position="99"/>
    </location>
</feature>
<keyword evidence="2 8" id="KW-0813">Transport</keyword>
<evidence type="ECO:0000256" key="5">
    <source>
        <dbReference type="ARBA" id="ARBA00022989"/>
    </source>
</evidence>
<keyword evidence="7 8" id="KW-0472">Membrane</keyword>
<keyword evidence="6 8" id="KW-0408">Iron</keyword>
<keyword evidence="5 8" id="KW-1133">Transmembrane helix</keyword>
<sequence length="200" mass="23214">MVRGLSRRNIFWLKALIHLLSLGWASLTYYRAGTDQLGGDPVEGILHFTGIGAFNLLLLCLIISPLVRWSRISQFMQVRRLLGLYAFFYALLHLASYILFELQLEWQLLLSEIVKRPYITVGFSAWIILLALTLTSNKAAQRRLGRNWQKLHNWVYLAAGLIALHYIWSVKSDITQPLVYIGMLLLLLSFRKDKLLKLWR</sequence>
<keyword evidence="3 8" id="KW-0349">Heme</keyword>
<comment type="subunit">
    <text evidence="8">Heterodimer of a catalytic subunit (MsrP) and a heme-binding subunit (MsrQ).</text>
</comment>
<dbReference type="EMBL" id="BAAAEI010000008">
    <property type="protein sequence ID" value="GAA0354462.1"/>
    <property type="molecule type" value="Genomic_DNA"/>
</dbReference>
<comment type="similarity">
    <text evidence="8">Belongs to the MsrQ family.</text>
</comment>
<dbReference type="InterPro" id="IPR013130">
    <property type="entry name" value="Fe3_Rdtase_TM_dom"/>
</dbReference>
<keyword evidence="8" id="KW-0479">Metal-binding</keyword>
<dbReference type="PANTHER" id="PTHR36964:SF1">
    <property type="entry name" value="PROTEIN-METHIONINE-SULFOXIDE REDUCTASE HEME-BINDING SUBUNIT MSRQ"/>
    <property type="match status" value="1"/>
</dbReference>
<evidence type="ECO:0000256" key="6">
    <source>
        <dbReference type="ARBA" id="ARBA00023004"/>
    </source>
</evidence>
<evidence type="ECO:0000256" key="1">
    <source>
        <dbReference type="ARBA" id="ARBA00004141"/>
    </source>
</evidence>
<feature type="transmembrane region" description="Helical" evidence="8">
    <location>
        <begin position="174"/>
        <end position="190"/>
    </location>
</feature>
<evidence type="ECO:0000256" key="8">
    <source>
        <dbReference type="HAMAP-Rule" id="MF_01207"/>
    </source>
</evidence>
<dbReference type="InterPro" id="IPR022837">
    <property type="entry name" value="MsrQ-like"/>
</dbReference>
<feature type="transmembrane region" description="Helical" evidence="8">
    <location>
        <begin position="119"/>
        <end position="139"/>
    </location>
</feature>
<evidence type="ECO:0000313" key="11">
    <source>
        <dbReference type="Proteomes" id="UP001501757"/>
    </source>
</evidence>
<comment type="function">
    <text evidence="8">Part of the MsrPQ system that repairs oxidized periplasmic proteins containing methionine sulfoxide residues (Met-O), using respiratory chain electrons. Thus protects these proteins from oxidative-stress damage caused by reactive species of oxygen and chlorine generated by the host defense mechanisms. MsrPQ is essential for the maintenance of envelope integrity under bleach stress, rescuing a wide series of structurally unrelated periplasmic proteins from methionine oxidation. MsrQ provides electrons for reduction to the reductase catalytic subunit MsrP, using the quinone pool of the respiratory chain.</text>
</comment>
<comment type="caution">
    <text evidence="10">The sequence shown here is derived from an EMBL/GenBank/DDBJ whole genome shotgun (WGS) entry which is preliminary data.</text>
</comment>
<feature type="transmembrane region" description="Helical" evidence="8">
    <location>
        <begin position="151"/>
        <end position="168"/>
    </location>
</feature>
<protein>
    <recommendedName>
        <fullName evidence="8">Protein-methionine-sulfoxide reductase heme-binding subunit MsrQ</fullName>
    </recommendedName>
    <alternativeName>
        <fullName evidence="8">Flavocytochrome MsrQ</fullName>
    </alternativeName>
</protein>
<keyword evidence="8" id="KW-1003">Cell membrane</keyword>
<comment type="cofactor">
    <cofactor evidence="8">
        <name>FMN</name>
        <dbReference type="ChEBI" id="CHEBI:58210"/>
    </cofactor>
    <text evidence="8">Binds 1 FMN per subunit.</text>
</comment>
<comment type="subcellular location">
    <subcellularLocation>
        <location evidence="8">Cell membrane</location>
        <topology evidence="8">Multi-pass membrane protein</topology>
    </subcellularLocation>
    <subcellularLocation>
        <location evidence="1">Membrane</location>
        <topology evidence="1">Multi-pass membrane protein</topology>
    </subcellularLocation>
</comment>
<reference evidence="11" key="1">
    <citation type="journal article" date="2019" name="Int. J. Syst. Evol. Microbiol.">
        <title>The Global Catalogue of Microorganisms (GCM) 10K type strain sequencing project: providing services to taxonomists for standard genome sequencing and annotation.</title>
        <authorList>
            <consortium name="The Broad Institute Genomics Platform"/>
            <consortium name="The Broad Institute Genome Sequencing Center for Infectious Disease"/>
            <person name="Wu L."/>
            <person name="Ma J."/>
        </authorList>
    </citation>
    <scope>NUCLEOTIDE SEQUENCE [LARGE SCALE GENOMIC DNA]</scope>
    <source>
        <strain evidence="11">JCM 13378</strain>
    </source>
</reference>
<dbReference type="Pfam" id="PF01794">
    <property type="entry name" value="Ferric_reduct"/>
    <property type="match status" value="1"/>
</dbReference>
<keyword evidence="8" id="KW-0285">Flavoprotein</keyword>
<gene>
    <name evidence="8 10" type="primary">msrQ</name>
    <name evidence="10" type="ORF">GCM10009092_18450</name>
</gene>
<keyword evidence="8" id="KW-0288">FMN</keyword>
<dbReference type="HAMAP" id="MF_01207">
    <property type="entry name" value="MsrQ"/>
    <property type="match status" value="1"/>
</dbReference>
<dbReference type="NCBIfam" id="NF003831">
    <property type="entry name" value="PRK05419.1-2"/>
    <property type="match status" value="1"/>
</dbReference>
<evidence type="ECO:0000256" key="2">
    <source>
        <dbReference type="ARBA" id="ARBA00022448"/>
    </source>
</evidence>
<evidence type="ECO:0000313" key="10">
    <source>
        <dbReference type="EMBL" id="GAA0354462.1"/>
    </source>
</evidence>